<dbReference type="KEGG" id="cpo:COPRO5265_0731"/>
<organism evidence="10 11">
    <name type="scientific">Coprothermobacter proteolyticus (strain ATCC 35245 / DSM 5265 / OCM 4 / BT)</name>
    <dbReference type="NCBI Taxonomy" id="309798"/>
    <lineage>
        <taxon>Bacteria</taxon>
        <taxon>Pseudomonadati</taxon>
        <taxon>Coprothermobacterota</taxon>
        <taxon>Coprothermobacteria</taxon>
        <taxon>Coprothermobacterales</taxon>
        <taxon>Coprothermobacteraceae</taxon>
        <taxon>Coprothermobacter</taxon>
    </lineage>
</organism>
<dbReference type="AlphaFoldDB" id="B5Y8I2"/>
<evidence type="ECO:0000256" key="5">
    <source>
        <dbReference type="ARBA" id="ARBA00022927"/>
    </source>
</evidence>
<evidence type="ECO:0000256" key="3">
    <source>
        <dbReference type="ARBA" id="ARBA00022448"/>
    </source>
</evidence>
<evidence type="ECO:0000256" key="4">
    <source>
        <dbReference type="ARBA" id="ARBA00022692"/>
    </source>
</evidence>
<dbReference type="RefSeq" id="WP_012543662.1">
    <property type="nucleotide sequence ID" value="NC_011295.1"/>
</dbReference>
<gene>
    <name evidence="10" type="primary">secG</name>
    <name evidence="10" type="ordered locus">COPRO5265_0731</name>
</gene>
<evidence type="ECO:0000256" key="8">
    <source>
        <dbReference type="ARBA" id="ARBA00023136"/>
    </source>
</evidence>
<dbReference type="EMBL" id="CP001145">
    <property type="protein sequence ID" value="ACI17010.1"/>
    <property type="molecule type" value="Genomic_DNA"/>
</dbReference>
<comment type="subcellular location">
    <subcellularLocation>
        <location evidence="9">Cell membrane</location>
        <topology evidence="9">Multi-pass membrane protein</topology>
    </subcellularLocation>
    <subcellularLocation>
        <location evidence="1">Membrane</location>
        <topology evidence="1">Multi-pass membrane protein</topology>
    </subcellularLocation>
</comment>
<dbReference type="OrthoDB" id="1693009at2"/>
<keyword evidence="5 9" id="KW-0653">Protein transport</keyword>
<dbReference type="GO" id="GO:0015450">
    <property type="term" value="F:protein-transporting ATPase activity"/>
    <property type="evidence" value="ECO:0007669"/>
    <property type="project" value="UniProtKB-UniRule"/>
</dbReference>
<dbReference type="GO" id="GO:0005886">
    <property type="term" value="C:plasma membrane"/>
    <property type="evidence" value="ECO:0007669"/>
    <property type="project" value="UniProtKB-SubCell"/>
</dbReference>
<keyword evidence="11" id="KW-1185">Reference proteome</keyword>
<evidence type="ECO:0000313" key="10">
    <source>
        <dbReference type="EMBL" id="ACI17010.1"/>
    </source>
</evidence>
<keyword evidence="8 9" id="KW-0472">Membrane</keyword>
<reference evidence="11" key="1">
    <citation type="submission" date="2008-08" db="EMBL/GenBank/DDBJ databases">
        <title>The complete genome sequence of Coprothermobacter proteolyticus strain ATCC 5245 / DSM 5265 / BT.</title>
        <authorList>
            <person name="Dodson R.J."/>
            <person name="Durkin A.S."/>
            <person name="Wu M."/>
            <person name="Eisen J."/>
            <person name="Sutton G."/>
        </authorList>
    </citation>
    <scope>NUCLEOTIDE SEQUENCE [LARGE SCALE GENOMIC DNA]</scope>
    <source>
        <strain evidence="11">ATCC 35245 / DSM 5265 / OCM 4 / BT</strain>
    </source>
</reference>
<comment type="function">
    <text evidence="9">Involved in protein export. Participates in an early event of protein translocation.</text>
</comment>
<evidence type="ECO:0000256" key="9">
    <source>
        <dbReference type="RuleBase" id="RU365087"/>
    </source>
</evidence>
<sequence length="72" mass="7667">MKQVIMIVLGIVSFVLLLLITLQEPKEEGLGAIGGSASMFHGASPRSKLFDKLIIGFGVAYVLLVILAVVLK</sequence>
<dbReference type="HOGENOM" id="CLU_2715478_0_0_9"/>
<dbReference type="STRING" id="309798.COPRO5265_0731"/>
<evidence type="ECO:0000256" key="1">
    <source>
        <dbReference type="ARBA" id="ARBA00004141"/>
    </source>
</evidence>
<reference evidence="10 11" key="2">
    <citation type="journal article" date="2014" name="Genome Announc.">
        <title>Complete Genome Sequence of Coprothermobacter proteolyticus DSM 5265.</title>
        <authorList>
            <person name="Alexiev A."/>
            <person name="Coil D.A."/>
            <person name="Badger J.H."/>
            <person name="Enticknap J."/>
            <person name="Ward N."/>
            <person name="Robb F.T."/>
            <person name="Eisen J.A."/>
        </authorList>
    </citation>
    <scope>NUCLEOTIDE SEQUENCE [LARGE SCALE GENOMIC DNA]</scope>
    <source>
        <strain evidence="11">ATCC 35245 / DSM 5265 / OCM 4 / BT</strain>
    </source>
</reference>
<evidence type="ECO:0000313" key="11">
    <source>
        <dbReference type="Proteomes" id="UP000001732"/>
    </source>
</evidence>
<evidence type="ECO:0000256" key="2">
    <source>
        <dbReference type="ARBA" id="ARBA00008445"/>
    </source>
</evidence>
<keyword evidence="7 9" id="KW-0811">Translocation</keyword>
<keyword evidence="3 9" id="KW-0813">Transport</keyword>
<comment type="caution">
    <text evidence="9">Lacks conserved residue(s) required for the propagation of feature annotation.</text>
</comment>
<accession>B5Y8I2</accession>
<name>B5Y8I2_COPPD</name>
<keyword evidence="9" id="KW-1003">Cell membrane</keyword>
<keyword evidence="4 9" id="KW-0812">Transmembrane</keyword>
<protein>
    <recommendedName>
        <fullName evidence="9">Protein-export membrane protein SecG</fullName>
    </recommendedName>
</protein>
<dbReference type="NCBIfam" id="TIGR00810">
    <property type="entry name" value="secG"/>
    <property type="match status" value="1"/>
</dbReference>
<keyword evidence="6 9" id="KW-1133">Transmembrane helix</keyword>
<evidence type="ECO:0000256" key="6">
    <source>
        <dbReference type="ARBA" id="ARBA00022989"/>
    </source>
</evidence>
<dbReference type="Pfam" id="PF03840">
    <property type="entry name" value="SecG"/>
    <property type="match status" value="1"/>
</dbReference>
<comment type="similarity">
    <text evidence="2 9">Belongs to the SecG family.</text>
</comment>
<feature type="transmembrane region" description="Helical" evidence="9">
    <location>
        <begin position="49"/>
        <end position="71"/>
    </location>
</feature>
<dbReference type="GO" id="GO:0009306">
    <property type="term" value="P:protein secretion"/>
    <property type="evidence" value="ECO:0007669"/>
    <property type="project" value="UniProtKB-UniRule"/>
</dbReference>
<proteinExistence type="inferred from homology"/>
<dbReference type="Proteomes" id="UP000001732">
    <property type="component" value="Chromosome"/>
</dbReference>
<evidence type="ECO:0000256" key="7">
    <source>
        <dbReference type="ARBA" id="ARBA00023010"/>
    </source>
</evidence>
<dbReference type="InterPro" id="IPR004692">
    <property type="entry name" value="SecG"/>
</dbReference>